<feature type="non-terminal residue" evidence="3">
    <location>
        <position position="1"/>
    </location>
</feature>
<evidence type="ECO:0000259" key="2">
    <source>
        <dbReference type="PROSITE" id="PS50222"/>
    </source>
</evidence>
<dbReference type="SMART" id="SM00054">
    <property type="entry name" value="EFh"/>
    <property type="match status" value="2"/>
</dbReference>
<dbReference type="PROSITE" id="PS00018">
    <property type="entry name" value="EF_HAND_1"/>
    <property type="match status" value="1"/>
</dbReference>
<dbReference type="Pfam" id="PF13499">
    <property type="entry name" value="EF-hand_7"/>
    <property type="match status" value="1"/>
</dbReference>
<feature type="domain" description="EF-hand" evidence="2">
    <location>
        <begin position="96"/>
        <end position="131"/>
    </location>
</feature>
<proteinExistence type="predicted"/>
<dbReference type="InterPro" id="IPR018247">
    <property type="entry name" value="EF_Hand_1_Ca_BS"/>
</dbReference>
<gene>
    <name evidence="3" type="ORF">M8C21_002227</name>
</gene>
<dbReference type="AlphaFoldDB" id="A0AAD5CNH5"/>
<dbReference type="Proteomes" id="UP001206925">
    <property type="component" value="Unassembled WGS sequence"/>
</dbReference>
<dbReference type="InterPro" id="IPR002048">
    <property type="entry name" value="EF_hand_dom"/>
</dbReference>
<name>A0AAD5CNH5_AMBAR</name>
<organism evidence="3 4">
    <name type="scientific">Ambrosia artemisiifolia</name>
    <name type="common">Common ragweed</name>
    <dbReference type="NCBI Taxonomy" id="4212"/>
    <lineage>
        <taxon>Eukaryota</taxon>
        <taxon>Viridiplantae</taxon>
        <taxon>Streptophyta</taxon>
        <taxon>Embryophyta</taxon>
        <taxon>Tracheophyta</taxon>
        <taxon>Spermatophyta</taxon>
        <taxon>Magnoliopsida</taxon>
        <taxon>eudicotyledons</taxon>
        <taxon>Gunneridae</taxon>
        <taxon>Pentapetalae</taxon>
        <taxon>asterids</taxon>
        <taxon>campanulids</taxon>
        <taxon>Asterales</taxon>
        <taxon>Asteraceae</taxon>
        <taxon>Asteroideae</taxon>
        <taxon>Heliantheae alliance</taxon>
        <taxon>Heliantheae</taxon>
        <taxon>Ambrosia</taxon>
    </lineage>
</organism>
<dbReference type="EMBL" id="JAMZMK010007698">
    <property type="protein sequence ID" value="KAI7743721.1"/>
    <property type="molecule type" value="Genomic_DNA"/>
</dbReference>
<accession>A0AAD5CNH5</accession>
<dbReference type="Gene3D" id="1.10.238.10">
    <property type="entry name" value="EF-hand"/>
    <property type="match status" value="1"/>
</dbReference>
<dbReference type="SUPFAM" id="SSF47473">
    <property type="entry name" value="EF-hand"/>
    <property type="match status" value="1"/>
</dbReference>
<dbReference type="PROSITE" id="PS50222">
    <property type="entry name" value="EF_HAND_2"/>
    <property type="match status" value="2"/>
</dbReference>
<keyword evidence="1" id="KW-0106">Calcium</keyword>
<dbReference type="GO" id="GO:0005509">
    <property type="term" value="F:calcium ion binding"/>
    <property type="evidence" value="ECO:0007669"/>
    <property type="project" value="InterPro"/>
</dbReference>
<dbReference type="InterPro" id="IPR011992">
    <property type="entry name" value="EF-hand-dom_pair"/>
</dbReference>
<evidence type="ECO:0000313" key="4">
    <source>
        <dbReference type="Proteomes" id="UP001206925"/>
    </source>
</evidence>
<keyword evidence="4" id="KW-1185">Reference proteome</keyword>
<feature type="domain" description="EF-hand" evidence="2">
    <location>
        <begin position="56"/>
        <end position="91"/>
    </location>
</feature>
<reference evidence="3" key="1">
    <citation type="submission" date="2022-06" db="EMBL/GenBank/DDBJ databases">
        <title>Uncovering the hologenomic basis of an extraordinary plant invasion.</title>
        <authorList>
            <person name="Bieker V.C."/>
            <person name="Martin M.D."/>
            <person name="Gilbert T."/>
            <person name="Hodgins K."/>
            <person name="Battlay P."/>
            <person name="Petersen B."/>
            <person name="Wilson J."/>
        </authorList>
    </citation>
    <scope>NUCLEOTIDE SEQUENCE</scope>
    <source>
        <strain evidence="3">AA19_3_7</strain>
        <tissue evidence="3">Leaf</tissue>
    </source>
</reference>
<sequence length="135" mass="15224">MAVLIGLIVSVCLLIAYCVYQRRRLAFAKHKHVKSRILKYLKMRALGRLLDDQGKPNTDVLEKLFASIDSDEDGKLSHSELKALVVGMRLYEINLNEDDAVNKVMKDFDTSGNEVVEHDEFIAGIGKWLEEAMGS</sequence>
<evidence type="ECO:0000256" key="1">
    <source>
        <dbReference type="ARBA" id="ARBA00022837"/>
    </source>
</evidence>
<protein>
    <recommendedName>
        <fullName evidence="2">EF-hand domain-containing protein</fullName>
    </recommendedName>
</protein>
<evidence type="ECO:0000313" key="3">
    <source>
        <dbReference type="EMBL" id="KAI7743721.1"/>
    </source>
</evidence>
<comment type="caution">
    <text evidence="3">The sequence shown here is derived from an EMBL/GenBank/DDBJ whole genome shotgun (WGS) entry which is preliminary data.</text>
</comment>
<dbReference type="CDD" id="cd00051">
    <property type="entry name" value="EFh"/>
    <property type="match status" value="1"/>
</dbReference>